<gene>
    <name evidence="1" type="ORF">M0812_08908</name>
</gene>
<proteinExistence type="predicted"/>
<protein>
    <submittedName>
        <fullName evidence="1">Uncharacterized protein</fullName>
    </submittedName>
</protein>
<name>A0AAV7ZVE9_9EUKA</name>
<evidence type="ECO:0000313" key="1">
    <source>
        <dbReference type="EMBL" id="KAJ3445902.1"/>
    </source>
</evidence>
<reference evidence="1" key="1">
    <citation type="submission" date="2022-08" db="EMBL/GenBank/DDBJ databases">
        <title>Novel sulphate-reducing endosymbionts in the free-living metamonad Anaeramoeba.</title>
        <authorList>
            <person name="Jerlstrom-Hultqvist J."/>
            <person name="Cepicka I."/>
            <person name="Gallot-Lavallee L."/>
            <person name="Salas-Leiva D."/>
            <person name="Curtis B.A."/>
            <person name="Zahonova K."/>
            <person name="Pipaliya S."/>
            <person name="Dacks J."/>
            <person name="Roger A.J."/>
        </authorList>
    </citation>
    <scope>NUCLEOTIDE SEQUENCE</scope>
    <source>
        <strain evidence="1">Busselton2</strain>
    </source>
</reference>
<organism evidence="1 2">
    <name type="scientific">Anaeramoeba flamelloides</name>
    <dbReference type="NCBI Taxonomy" id="1746091"/>
    <lineage>
        <taxon>Eukaryota</taxon>
        <taxon>Metamonada</taxon>
        <taxon>Anaeramoebidae</taxon>
        <taxon>Anaeramoeba</taxon>
    </lineage>
</organism>
<comment type="caution">
    <text evidence="1">The sequence shown here is derived from an EMBL/GenBank/DDBJ whole genome shotgun (WGS) entry which is preliminary data.</text>
</comment>
<dbReference type="AlphaFoldDB" id="A0AAV7ZVE9"/>
<dbReference type="EMBL" id="JANTQA010000022">
    <property type="protein sequence ID" value="KAJ3445902.1"/>
    <property type="molecule type" value="Genomic_DNA"/>
</dbReference>
<accession>A0AAV7ZVE9</accession>
<evidence type="ECO:0000313" key="2">
    <source>
        <dbReference type="Proteomes" id="UP001146793"/>
    </source>
</evidence>
<sequence>MDPAFSSCQKTQIYYPPTSVPNISLLCQDESSCTVSKETVFKQASVQGNSLLFQDDVSCTPVLSATTECGKEGILASFSQESTHMTLCTMINSINFFH</sequence>
<dbReference type="Proteomes" id="UP001146793">
    <property type="component" value="Unassembled WGS sequence"/>
</dbReference>